<feature type="region of interest" description="Disordered" evidence="1">
    <location>
        <begin position="16"/>
        <end position="47"/>
    </location>
</feature>
<dbReference type="EMBL" id="MSIE01000004">
    <property type="protein sequence ID" value="OLF18942.1"/>
    <property type="molecule type" value="Genomic_DNA"/>
</dbReference>
<keyword evidence="2" id="KW-0732">Signal</keyword>
<dbReference type="PANTHER" id="PTHR32060:SF30">
    <property type="entry name" value="CARBOXY-TERMINAL PROCESSING PROTEASE CTPA"/>
    <property type="match status" value="1"/>
</dbReference>
<evidence type="ECO:0000259" key="3">
    <source>
        <dbReference type="PROSITE" id="PS50106"/>
    </source>
</evidence>
<dbReference type="GO" id="GO:0006508">
    <property type="term" value="P:proteolysis"/>
    <property type="evidence" value="ECO:0007669"/>
    <property type="project" value="InterPro"/>
</dbReference>
<dbReference type="Proteomes" id="UP000185596">
    <property type="component" value="Unassembled WGS sequence"/>
</dbReference>
<dbReference type="Gene3D" id="3.90.226.10">
    <property type="entry name" value="2-enoyl-CoA Hydratase, Chain A, domain 1"/>
    <property type="match status" value="1"/>
</dbReference>
<dbReference type="GO" id="GO:0030288">
    <property type="term" value="C:outer membrane-bounded periplasmic space"/>
    <property type="evidence" value="ECO:0007669"/>
    <property type="project" value="TreeGrafter"/>
</dbReference>
<dbReference type="AlphaFoldDB" id="A0A1Q8CX73"/>
<dbReference type="GO" id="GO:0004175">
    <property type="term" value="F:endopeptidase activity"/>
    <property type="evidence" value="ECO:0007669"/>
    <property type="project" value="TreeGrafter"/>
</dbReference>
<sequence length="456" mass="47726">MVLAVATTLVGAGVSTAGAAGTGNRGAATCTKPDPGVPPPPTPSPPTATTVEQVYHCIFDNYYSGPVLDSRTLLVPAFAALTQELQRGQLDQPGATLPALTGRKDADWTAFKAVYQRIARALPDDEARAAIATAAIEGMVEALDDNHARWIYKRVPNLYGLGLSVIVGPGDIDPVADEPAYIDRIIADSPVAKAGLRLGDELLAVNDVPLFVNGVFNEGVLSYLTTGDPGTTATFTVRRPVTGATFTVTATVDRYQNTRRVVESRLVDGNVAYVSLPGFEPQLADQVLAAIADLREQTNLRGVVLDLRGNGGGSPAAVATLTGALAHGKITSYWCDVRERCRPNRTDDSVELLNLPFVALTDRRCASACDSFSSAVKDLKLGTLVGTRTAGAVSGPGAAYLLDNGSGLMLPERHEIAANKEIVNTIGVAPDHYAPMTAADLSAGRDPGLAKAVSLL</sequence>
<dbReference type="GO" id="GO:0008236">
    <property type="term" value="F:serine-type peptidase activity"/>
    <property type="evidence" value="ECO:0007669"/>
    <property type="project" value="InterPro"/>
</dbReference>
<dbReference type="CDD" id="cd07562">
    <property type="entry name" value="Peptidase_S41_TRI"/>
    <property type="match status" value="1"/>
</dbReference>
<dbReference type="SUPFAM" id="SSF50156">
    <property type="entry name" value="PDZ domain-like"/>
    <property type="match status" value="1"/>
</dbReference>
<name>A0A1Q8CX73_9PSEU</name>
<protein>
    <recommendedName>
        <fullName evidence="3">PDZ domain-containing protein</fullName>
    </recommendedName>
</protein>
<dbReference type="InterPro" id="IPR029045">
    <property type="entry name" value="ClpP/crotonase-like_dom_sf"/>
</dbReference>
<feature type="compositionally biased region" description="Low complexity" evidence="1">
    <location>
        <begin position="25"/>
        <end position="34"/>
    </location>
</feature>
<dbReference type="SMART" id="SM00228">
    <property type="entry name" value="PDZ"/>
    <property type="match status" value="1"/>
</dbReference>
<dbReference type="InterPro" id="IPR001478">
    <property type="entry name" value="PDZ"/>
</dbReference>
<evidence type="ECO:0000256" key="2">
    <source>
        <dbReference type="SAM" id="SignalP"/>
    </source>
</evidence>
<proteinExistence type="predicted"/>
<dbReference type="SUPFAM" id="SSF52096">
    <property type="entry name" value="ClpP/crotonase"/>
    <property type="match status" value="1"/>
</dbReference>
<dbReference type="PANTHER" id="PTHR32060">
    <property type="entry name" value="TAIL-SPECIFIC PROTEASE"/>
    <property type="match status" value="1"/>
</dbReference>
<accession>A0A1Q8CX73</accession>
<evidence type="ECO:0000256" key="1">
    <source>
        <dbReference type="SAM" id="MobiDB-lite"/>
    </source>
</evidence>
<dbReference type="SMART" id="SM00245">
    <property type="entry name" value="TSPc"/>
    <property type="match status" value="1"/>
</dbReference>
<gene>
    <name evidence="4" type="ORF">BU204_03530</name>
</gene>
<evidence type="ECO:0000313" key="4">
    <source>
        <dbReference type="EMBL" id="OLF18942.1"/>
    </source>
</evidence>
<dbReference type="GO" id="GO:0007165">
    <property type="term" value="P:signal transduction"/>
    <property type="evidence" value="ECO:0007669"/>
    <property type="project" value="TreeGrafter"/>
</dbReference>
<dbReference type="STRING" id="1912961.BU204_03530"/>
<dbReference type="InterPro" id="IPR005151">
    <property type="entry name" value="Tail-specific_protease"/>
</dbReference>
<feature type="compositionally biased region" description="Pro residues" evidence="1">
    <location>
        <begin position="35"/>
        <end position="46"/>
    </location>
</feature>
<dbReference type="Pfam" id="PF03572">
    <property type="entry name" value="Peptidase_S41"/>
    <property type="match status" value="1"/>
</dbReference>
<evidence type="ECO:0000313" key="5">
    <source>
        <dbReference type="Proteomes" id="UP000185596"/>
    </source>
</evidence>
<keyword evidence="5" id="KW-1185">Reference proteome</keyword>
<feature type="signal peptide" evidence="2">
    <location>
        <begin position="1"/>
        <end position="19"/>
    </location>
</feature>
<feature type="domain" description="PDZ" evidence="3">
    <location>
        <begin position="161"/>
        <end position="224"/>
    </location>
</feature>
<reference evidence="4 5" key="1">
    <citation type="submission" date="2016-12" db="EMBL/GenBank/DDBJ databases">
        <title>The draft genome sequence of Actinophytocola sp. 11-183.</title>
        <authorList>
            <person name="Wang W."/>
            <person name="Yuan L."/>
        </authorList>
    </citation>
    <scope>NUCLEOTIDE SEQUENCE [LARGE SCALE GENOMIC DNA]</scope>
    <source>
        <strain evidence="4 5">11-183</strain>
    </source>
</reference>
<dbReference type="Gene3D" id="2.30.42.10">
    <property type="match status" value="1"/>
</dbReference>
<dbReference type="PROSITE" id="PS50106">
    <property type="entry name" value="PDZ"/>
    <property type="match status" value="1"/>
</dbReference>
<comment type="caution">
    <text evidence="4">The sequence shown here is derived from an EMBL/GenBank/DDBJ whole genome shotgun (WGS) entry which is preliminary data.</text>
</comment>
<dbReference type="Pfam" id="PF00595">
    <property type="entry name" value="PDZ"/>
    <property type="match status" value="1"/>
</dbReference>
<dbReference type="InterPro" id="IPR036034">
    <property type="entry name" value="PDZ_sf"/>
</dbReference>
<feature type="chain" id="PRO_5010382411" description="PDZ domain-containing protein" evidence="2">
    <location>
        <begin position="20"/>
        <end position="456"/>
    </location>
</feature>
<organism evidence="4 5">
    <name type="scientific">Actinophytocola xanthii</name>
    <dbReference type="NCBI Taxonomy" id="1912961"/>
    <lineage>
        <taxon>Bacteria</taxon>
        <taxon>Bacillati</taxon>
        <taxon>Actinomycetota</taxon>
        <taxon>Actinomycetes</taxon>
        <taxon>Pseudonocardiales</taxon>
        <taxon>Pseudonocardiaceae</taxon>
    </lineage>
</organism>